<dbReference type="RefSeq" id="WP_133818316.1">
    <property type="nucleotide sequence ID" value="NZ_SNZH01000004.1"/>
</dbReference>
<dbReference type="OrthoDB" id="6861218at2"/>
<proteinExistence type="predicted"/>
<evidence type="ECO:0000313" key="1">
    <source>
        <dbReference type="EMBL" id="TDR45962.1"/>
    </source>
</evidence>
<dbReference type="EMBL" id="SNZH01000004">
    <property type="protein sequence ID" value="TDR45962.1"/>
    <property type="molecule type" value="Genomic_DNA"/>
</dbReference>
<organism evidence="1 2">
    <name type="scientific">Tahibacter aquaticus</name>
    <dbReference type="NCBI Taxonomy" id="520092"/>
    <lineage>
        <taxon>Bacteria</taxon>
        <taxon>Pseudomonadati</taxon>
        <taxon>Pseudomonadota</taxon>
        <taxon>Gammaproteobacteria</taxon>
        <taxon>Lysobacterales</taxon>
        <taxon>Rhodanobacteraceae</taxon>
        <taxon>Tahibacter</taxon>
    </lineage>
</organism>
<keyword evidence="2" id="KW-1185">Reference proteome</keyword>
<dbReference type="AlphaFoldDB" id="A0A4R6Z2Y1"/>
<evidence type="ECO:0000313" key="2">
    <source>
        <dbReference type="Proteomes" id="UP000295293"/>
    </source>
</evidence>
<gene>
    <name evidence="1" type="ORF">DFR29_104399</name>
</gene>
<reference evidence="1 2" key="1">
    <citation type="submission" date="2019-03" db="EMBL/GenBank/DDBJ databases">
        <title>Genomic Encyclopedia of Type Strains, Phase IV (KMG-IV): sequencing the most valuable type-strain genomes for metagenomic binning, comparative biology and taxonomic classification.</title>
        <authorList>
            <person name="Goeker M."/>
        </authorList>
    </citation>
    <scope>NUCLEOTIDE SEQUENCE [LARGE SCALE GENOMIC DNA]</scope>
    <source>
        <strain evidence="1 2">DSM 21667</strain>
    </source>
</reference>
<name>A0A4R6Z2Y1_9GAMM</name>
<comment type="caution">
    <text evidence="1">The sequence shown here is derived from an EMBL/GenBank/DDBJ whole genome shotgun (WGS) entry which is preliminary data.</text>
</comment>
<accession>A0A4R6Z2Y1</accession>
<sequence>MTNYVITPYEGVGPLKFGMGRDEIKGLVGNADHVGEDREEKTLTEYRFGNSLQLVYDLATVRLVCISLYRPLTEISVDGIQLEWSESETWLERLKKLDADPRFTYGITVLFKFGISAAGLQHDENGGKSVTAFARGQWDSDSPDLLPA</sequence>
<dbReference type="Proteomes" id="UP000295293">
    <property type="component" value="Unassembled WGS sequence"/>
</dbReference>
<protein>
    <submittedName>
        <fullName evidence="1">Uncharacterized protein</fullName>
    </submittedName>
</protein>